<dbReference type="Proteomes" id="UP001139226">
    <property type="component" value="Unassembled WGS sequence"/>
</dbReference>
<evidence type="ECO:0000313" key="3">
    <source>
        <dbReference type="Proteomes" id="UP001139226"/>
    </source>
</evidence>
<feature type="signal peptide" evidence="1">
    <location>
        <begin position="1"/>
        <end position="23"/>
    </location>
</feature>
<organism evidence="2 3">
    <name type="scientific">Christiangramia lutea</name>
    <dbReference type="NCBI Taxonomy" id="1607951"/>
    <lineage>
        <taxon>Bacteria</taxon>
        <taxon>Pseudomonadati</taxon>
        <taxon>Bacteroidota</taxon>
        <taxon>Flavobacteriia</taxon>
        <taxon>Flavobacteriales</taxon>
        <taxon>Flavobacteriaceae</taxon>
        <taxon>Christiangramia</taxon>
    </lineage>
</organism>
<protein>
    <submittedName>
        <fullName evidence="2">Uncharacterized protein</fullName>
    </submittedName>
</protein>
<evidence type="ECO:0000256" key="1">
    <source>
        <dbReference type="SAM" id="SignalP"/>
    </source>
</evidence>
<dbReference type="AlphaFoldDB" id="A0A9X1V3D9"/>
<dbReference type="EMBL" id="JAKVTV010000001">
    <property type="protein sequence ID" value="MCH4822098.1"/>
    <property type="molecule type" value="Genomic_DNA"/>
</dbReference>
<reference evidence="2" key="1">
    <citation type="submission" date="2022-03" db="EMBL/GenBank/DDBJ databases">
        <title>Gramella crocea sp. nov., isolated from activated sludge of a seafood processing plant.</title>
        <authorList>
            <person name="Zhang X."/>
        </authorList>
    </citation>
    <scope>NUCLEOTIDE SEQUENCE</scope>
    <source>
        <strain evidence="2">YJ019</strain>
    </source>
</reference>
<accession>A0A9X1V3D9</accession>
<keyword evidence="3" id="KW-1185">Reference proteome</keyword>
<sequence length="157" mass="17658">MKIFRSTLLLCSFFISFSFFGQANDSIPNLKSKTFSLYNTSSRSMDQPVTLKKLDIEPETPTLVLYNNSTNLYDIYFNVNDAYSYGGSNTIFETNSNFFTTLFLGNDSFTESNTLLPNTSLLLDQDVRYIARDSFNPNGASNFYEAVLGGVLGLLFD</sequence>
<proteinExistence type="predicted"/>
<feature type="chain" id="PRO_5040996494" evidence="1">
    <location>
        <begin position="24"/>
        <end position="157"/>
    </location>
</feature>
<gene>
    <name evidence="2" type="ORF">ML462_02845</name>
</gene>
<name>A0A9X1V3D9_9FLAO</name>
<dbReference type="RefSeq" id="WP_240712215.1">
    <property type="nucleotide sequence ID" value="NZ_JAKVTV010000001.1"/>
</dbReference>
<evidence type="ECO:0000313" key="2">
    <source>
        <dbReference type="EMBL" id="MCH4822098.1"/>
    </source>
</evidence>
<keyword evidence="1" id="KW-0732">Signal</keyword>
<comment type="caution">
    <text evidence="2">The sequence shown here is derived from an EMBL/GenBank/DDBJ whole genome shotgun (WGS) entry which is preliminary data.</text>
</comment>